<accession>A0ABT3RPT7</accession>
<dbReference type="SUPFAM" id="SSF160631">
    <property type="entry name" value="SMI1/KNR4-like"/>
    <property type="match status" value="1"/>
</dbReference>
<feature type="domain" description="Knr4/Smi1-like" evidence="1">
    <location>
        <begin position="218"/>
        <end position="339"/>
    </location>
</feature>
<dbReference type="Gene3D" id="3.40.1580.10">
    <property type="entry name" value="SMI1/KNR4-like"/>
    <property type="match status" value="1"/>
</dbReference>
<dbReference type="Pfam" id="PF09346">
    <property type="entry name" value="SMI1_KNR4"/>
    <property type="match status" value="1"/>
</dbReference>
<dbReference type="InterPro" id="IPR037883">
    <property type="entry name" value="Knr4/Smi1-like_sf"/>
</dbReference>
<sequence length="342" mass="39790">MAKSIEQFEKEIFSETDGSKFSKLKNKLVKNFSENSREKVLEILMDYCRSGQLLHWRNFLLSDIIRLIKVNEANYIPFFEWAITQSKLTYWGIDGLLKTKGFNCYDQLLELLTDENVELASRSKAIKSLAAHSDQPFDRDLPKDPGYWKVSDLRIDEIIEWKENGYNSGSGYEEPLRHPSLDNPKTEFEKIVAKLDNLLKIERNTNQDLSNPSDWLTIADENKILEIEKKWDLPTGYLEFLKKYSPLNVYIDNDNFFQGLNLYGANDLIKRQEGYSYNPIKDEIINDWPNNFVVIAESGADPYCIDISDSQGAIYTSMHGTGEWEFEKFSESFEDFLVEILK</sequence>
<organism evidence="2 3">
    <name type="scientific">Mangrovivirga halotolerans</name>
    <dbReference type="NCBI Taxonomy" id="2993936"/>
    <lineage>
        <taxon>Bacteria</taxon>
        <taxon>Pseudomonadati</taxon>
        <taxon>Bacteroidota</taxon>
        <taxon>Cytophagia</taxon>
        <taxon>Cytophagales</taxon>
        <taxon>Mangrovivirgaceae</taxon>
        <taxon>Mangrovivirga</taxon>
    </lineage>
</organism>
<gene>
    <name evidence="2" type="ORF">OO013_07955</name>
</gene>
<dbReference type="RefSeq" id="WP_266056211.1">
    <property type="nucleotide sequence ID" value="NZ_JAPFQN010000004.1"/>
</dbReference>
<evidence type="ECO:0000313" key="3">
    <source>
        <dbReference type="Proteomes" id="UP001209885"/>
    </source>
</evidence>
<comment type="caution">
    <text evidence="2">The sequence shown here is derived from an EMBL/GenBank/DDBJ whole genome shotgun (WGS) entry which is preliminary data.</text>
</comment>
<name>A0ABT3RPT7_9BACT</name>
<protein>
    <submittedName>
        <fullName evidence="2">SMI1/KNR4 family protein</fullName>
    </submittedName>
</protein>
<dbReference type="SMART" id="SM00860">
    <property type="entry name" value="SMI1_KNR4"/>
    <property type="match status" value="1"/>
</dbReference>
<dbReference type="InterPro" id="IPR018958">
    <property type="entry name" value="Knr4/Smi1-like_dom"/>
</dbReference>
<keyword evidence="3" id="KW-1185">Reference proteome</keyword>
<evidence type="ECO:0000259" key="1">
    <source>
        <dbReference type="SMART" id="SM00860"/>
    </source>
</evidence>
<evidence type="ECO:0000313" key="2">
    <source>
        <dbReference type="EMBL" id="MCX2743794.1"/>
    </source>
</evidence>
<reference evidence="2 3" key="1">
    <citation type="submission" date="2022-11" db="EMBL/GenBank/DDBJ databases">
        <title>The characterization of three novel Bacteroidetes species and genomic analysis of their roles in tidal elemental geochemical cycles.</title>
        <authorList>
            <person name="Ma K."/>
        </authorList>
    </citation>
    <scope>NUCLEOTIDE SEQUENCE [LARGE SCALE GENOMIC DNA]</scope>
    <source>
        <strain evidence="2 3">M17</strain>
    </source>
</reference>
<proteinExistence type="predicted"/>
<dbReference type="Proteomes" id="UP001209885">
    <property type="component" value="Unassembled WGS sequence"/>
</dbReference>
<dbReference type="EMBL" id="JAPFQN010000004">
    <property type="protein sequence ID" value="MCX2743794.1"/>
    <property type="molecule type" value="Genomic_DNA"/>
</dbReference>